<name>A0A2M4C7F4_9DIPT</name>
<proteinExistence type="predicted"/>
<organism evidence="1">
    <name type="scientific">Anopheles marajoara</name>
    <dbReference type="NCBI Taxonomy" id="58244"/>
    <lineage>
        <taxon>Eukaryota</taxon>
        <taxon>Metazoa</taxon>
        <taxon>Ecdysozoa</taxon>
        <taxon>Arthropoda</taxon>
        <taxon>Hexapoda</taxon>
        <taxon>Insecta</taxon>
        <taxon>Pterygota</taxon>
        <taxon>Neoptera</taxon>
        <taxon>Endopterygota</taxon>
        <taxon>Diptera</taxon>
        <taxon>Nematocera</taxon>
        <taxon>Culicoidea</taxon>
        <taxon>Culicidae</taxon>
        <taxon>Anophelinae</taxon>
        <taxon>Anopheles</taxon>
    </lineage>
</organism>
<dbReference type="AlphaFoldDB" id="A0A2M4C7F4"/>
<dbReference type="EMBL" id="GGFJ01012165">
    <property type="protein sequence ID" value="MBW61306.1"/>
    <property type="molecule type" value="Transcribed_RNA"/>
</dbReference>
<evidence type="ECO:0000313" key="1">
    <source>
        <dbReference type="EMBL" id="MBW61306.1"/>
    </source>
</evidence>
<sequence length="115" mass="13413">MLRWLFLLPLELLNLLLQLLVPLLLRFQQLSELINLLRELQNRHRLLRDGVSLHLVLLRYLEVQLLPVHHIGDQHLRLLRAAGVSRFLRHLFRFTSFHCDDGGSGGGQKSRGTRP</sequence>
<accession>A0A2M4C7F4</accession>
<protein>
    <submittedName>
        <fullName evidence="1">Putative secreted protein</fullName>
    </submittedName>
</protein>
<reference evidence="1" key="1">
    <citation type="submission" date="2018-01" db="EMBL/GenBank/DDBJ databases">
        <title>An insight into the sialome of Amazonian anophelines.</title>
        <authorList>
            <person name="Ribeiro J.M."/>
            <person name="Scarpassa V."/>
            <person name="Calvo E."/>
        </authorList>
    </citation>
    <scope>NUCLEOTIDE SEQUENCE</scope>
    <source>
        <tissue evidence="1">Salivary glands</tissue>
    </source>
</reference>